<evidence type="ECO:0000313" key="7">
    <source>
        <dbReference type="EMBL" id="PNH01263.1"/>
    </source>
</evidence>
<feature type="domain" description="Proliferating cell nuclear antigen PCNA N-terminal" evidence="5">
    <location>
        <begin position="4"/>
        <end position="135"/>
    </location>
</feature>
<dbReference type="Pfam" id="PF00705">
    <property type="entry name" value="PCNA_N"/>
    <property type="match status" value="1"/>
</dbReference>
<comment type="caution">
    <text evidence="7">The sequence shown here is derived from an EMBL/GenBank/DDBJ whole genome shotgun (WGS) entry which is preliminary data.</text>
</comment>
<evidence type="ECO:0000256" key="1">
    <source>
        <dbReference type="ARBA" id="ARBA00010462"/>
    </source>
</evidence>
<dbReference type="GO" id="GO:0006275">
    <property type="term" value="P:regulation of DNA replication"/>
    <property type="evidence" value="ECO:0007669"/>
    <property type="project" value="InterPro"/>
</dbReference>
<comment type="subcellular location">
    <subcellularLocation>
        <location evidence="3">Nucleus</location>
    </subcellularLocation>
</comment>
<keyword evidence="4" id="KW-0235">DNA replication</keyword>
<accession>A0A2J7ZLW6</accession>
<dbReference type="GO" id="GO:0005634">
    <property type="term" value="C:nucleus"/>
    <property type="evidence" value="ECO:0007669"/>
    <property type="project" value="UniProtKB-SubCell"/>
</dbReference>
<dbReference type="HAMAP" id="MF_00317">
    <property type="entry name" value="DNApol_clamp_arch"/>
    <property type="match status" value="1"/>
</dbReference>
<dbReference type="InterPro" id="IPR022649">
    <property type="entry name" value="Pr_cel_nuc_antig_C"/>
</dbReference>
<comment type="similarity">
    <text evidence="1 4">Belongs to the PCNA family.</text>
</comment>
<dbReference type="InterPro" id="IPR022648">
    <property type="entry name" value="Pr_cel_nuc_antig_N"/>
</dbReference>
<protein>
    <recommendedName>
        <fullName evidence="3">DNA sliding clamp PCNA</fullName>
    </recommendedName>
</protein>
<evidence type="ECO:0000256" key="3">
    <source>
        <dbReference type="RuleBase" id="RU000641"/>
    </source>
</evidence>
<dbReference type="AlphaFoldDB" id="A0A2J7ZLW6"/>
<dbReference type="CDD" id="cd00577">
    <property type="entry name" value="PCNA"/>
    <property type="match status" value="1"/>
</dbReference>
<dbReference type="GO" id="GO:0030337">
    <property type="term" value="F:DNA polymerase processivity factor activity"/>
    <property type="evidence" value="ECO:0007669"/>
    <property type="project" value="InterPro"/>
</dbReference>
<sequence>MASITFASAKQLRAIAEAIGEFVDEINFDAHATALTAQAMDASHICMVSLSLATSLFSSIQGATQVISDFSGFGGPAPTTLGIHVPSLIRVLKCAGPDDSALLTSSGDTLKLAFMTDGDERSADVELKLMLIETEKWSCEERSTEATFRMSSSLFARAMKDMSTLGQRVKFELSSDELALTCDGTIGRARMRFKSQSQSQMTCIEEAQASFSLKALVSITKACCLAEDVTLRLVQGMPLRVEFDLDSISKLQYHLAPVNDDDDVVHEEEEL</sequence>
<dbReference type="PANTHER" id="PTHR11352">
    <property type="entry name" value="PROLIFERATING CELL NUCLEAR ANTIGEN"/>
    <property type="match status" value="1"/>
</dbReference>
<feature type="domain" description="Proliferating cell nuclear antigen PCNA C-terminal" evidence="6">
    <location>
        <begin position="140"/>
        <end position="257"/>
    </location>
</feature>
<dbReference type="InterPro" id="IPR046938">
    <property type="entry name" value="DNA_clamp_sf"/>
</dbReference>
<dbReference type="Pfam" id="PF02747">
    <property type="entry name" value="PCNA_C"/>
    <property type="match status" value="1"/>
</dbReference>
<evidence type="ECO:0000313" key="8">
    <source>
        <dbReference type="Proteomes" id="UP000236333"/>
    </source>
</evidence>
<organism evidence="7 8">
    <name type="scientific">Tetrabaena socialis</name>
    <dbReference type="NCBI Taxonomy" id="47790"/>
    <lineage>
        <taxon>Eukaryota</taxon>
        <taxon>Viridiplantae</taxon>
        <taxon>Chlorophyta</taxon>
        <taxon>core chlorophytes</taxon>
        <taxon>Chlorophyceae</taxon>
        <taxon>CS clade</taxon>
        <taxon>Chlamydomonadales</taxon>
        <taxon>Tetrabaenaceae</taxon>
        <taxon>Tetrabaena</taxon>
    </lineage>
</organism>
<dbReference type="PROSITE" id="PS01251">
    <property type="entry name" value="PCNA_1"/>
    <property type="match status" value="1"/>
</dbReference>
<evidence type="ECO:0000256" key="4">
    <source>
        <dbReference type="RuleBase" id="RU003671"/>
    </source>
</evidence>
<proteinExistence type="inferred from homology"/>
<reference evidence="7 8" key="1">
    <citation type="journal article" date="2017" name="Mol. Biol. Evol.">
        <title>The 4-celled Tetrabaena socialis nuclear genome reveals the essential components for genetic control of cell number at the origin of multicellularity in the volvocine lineage.</title>
        <authorList>
            <person name="Featherston J."/>
            <person name="Arakaki Y."/>
            <person name="Hanschen E.R."/>
            <person name="Ferris P.J."/>
            <person name="Michod R.E."/>
            <person name="Olson B.J.S.C."/>
            <person name="Nozaki H."/>
            <person name="Durand P.M."/>
        </authorList>
    </citation>
    <scope>NUCLEOTIDE SEQUENCE [LARGE SCALE GENOMIC DNA]</scope>
    <source>
        <strain evidence="7 8">NIES-571</strain>
    </source>
</reference>
<keyword evidence="3" id="KW-0539">Nucleus</keyword>
<dbReference type="PRINTS" id="PR00339">
    <property type="entry name" value="PCNACYCLIN"/>
</dbReference>
<name>A0A2J7ZLW6_9CHLO</name>
<evidence type="ECO:0000259" key="5">
    <source>
        <dbReference type="Pfam" id="PF00705"/>
    </source>
</evidence>
<comment type="function">
    <text evidence="3">This protein is an auxiliary protein of DNA polymerase delta and is involved in the control of eukaryotic DNA replication by increasing the polymerase's processivity during elongation of the leading strand.</text>
</comment>
<dbReference type="InterPro" id="IPR022659">
    <property type="entry name" value="Pr_cel_nuc_antig_CS"/>
</dbReference>
<dbReference type="NCBIfam" id="TIGR00590">
    <property type="entry name" value="pcna"/>
    <property type="match status" value="1"/>
</dbReference>
<dbReference type="EMBL" id="PGGS01000960">
    <property type="protein sequence ID" value="PNH01263.1"/>
    <property type="molecule type" value="Genomic_DNA"/>
</dbReference>
<dbReference type="Gene3D" id="3.70.10.10">
    <property type="match status" value="1"/>
</dbReference>
<keyword evidence="8" id="KW-1185">Reference proteome</keyword>
<dbReference type="SUPFAM" id="SSF55979">
    <property type="entry name" value="DNA clamp"/>
    <property type="match status" value="2"/>
</dbReference>
<dbReference type="GO" id="GO:0006272">
    <property type="term" value="P:leading strand elongation"/>
    <property type="evidence" value="ECO:0007669"/>
    <property type="project" value="TreeGrafter"/>
</dbReference>
<dbReference type="InterPro" id="IPR000730">
    <property type="entry name" value="Pr_cel_nuc_antig"/>
</dbReference>
<dbReference type="GO" id="GO:0003677">
    <property type="term" value="F:DNA binding"/>
    <property type="evidence" value="ECO:0007669"/>
    <property type="project" value="UniProtKB-KW"/>
</dbReference>
<evidence type="ECO:0000256" key="2">
    <source>
        <dbReference type="ARBA" id="ARBA00023125"/>
    </source>
</evidence>
<keyword evidence="2 4" id="KW-0238">DNA-binding</keyword>
<dbReference type="OrthoDB" id="534348at2759"/>
<evidence type="ECO:0000259" key="6">
    <source>
        <dbReference type="Pfam" id="PF02747"/>
    </source>
</evidence>
<gene>
    <name evidence="7" type="ORF">TSOC_012864</name>
</gene>
<dbReference type="PANTHER" id="PTHR11352:SF0">
    <property type="entry name" value="PROLIFERATING CELL NUCLEAR ANTIGEN"/>
    <property type="match status" value="1"/>
</dbReference>
<dbReference type="Proteomes" id="UP000236333">
    <property type="component" value="Unassembled WGS sequence"/>
</dbReference>